<dbReference type="InParanoid" id="S5M299"/>
<dbReference type="HOGENOM" id="CLU_032293_0_0_14"/>
<protein>
    <submittedName>
        <fullName evidence="2">Transmembrane protein</fullName>
    </submittedName>
</protein>
<keyword evidence="1" id="KW-1133">Transmembrane helix</keyword>
<reference evidence="2 3" key="1">
    <citation type="journal article" date="2013" name="Genome Biol. Evol.">
        <title>Comparison of metabolic capacities and inference of gene content evolution in mosquito-associated Spiroplasma diminutum and S. taiwanense.</title>
        <authorList>
            <person name="Lo W.S."/>
            <person name="Ku C."/>
            <person name="Chen L.L."/>
            <person name="Chang T.H."/>
            <person name="Kuo C.H."/>
        </authorList>
    </citation>
    <scope>NUCLEOTIDE SEQUENCE [LARGE SCALE GENOMIC DNA]</scope>
    <source>
        <strain evidence="2">CUAS-1</strain>
    </source>
</reference>
<evidence type="ECO:0000256" key="1">
    <source>
        <dbReference type="SAM" id="Phobius"/>
    </source>
</evidence>
<evidence type="ECO:0000313" key="2">
    <source>
        <dbReference type="EMBL" id="AGR42177.1"/>
    </source>
</evidence>
<proteinExistence type="predicted"/>
<keyword evidence="1" id="KW-0472">Membrane</keyword>
<accession>S5M299</accession>
<dbReference type="Proteomes" id="UP000014983">
    <property type="component" value="Chromosome"/>
</dbReference>
<keyword evidence="1 2" id="KW-0812">Transmembrane</keyword>
<dbReference type="KEGG" id="sdi:SDIMI_v3c04730"/>
<dbReference type="eggNOG" id="COG1277">
    <property type="taxonomic scope" value="Bacteria"/>
</dbReference>
<feature type="transmembrane region" description="Helical" evidence="1">
    <location>
        <begin position="56"/>
        <end position="77"/>
    </location>
</feature>
<feature type="transmembrane region" description="Helical" evidence="1">
    <location>
        <begin position="29"/>
        <end position="50"/>
    </location>
</feature>
<dbReference type="PATRIC" id="fig|1276221.3.peg.472"/>
<feature type="transmembrane region" description="Helical" evidence="1">
    <location>
        <begin position="111"/>
        <end position="136"/>
    </location>
</feature>
<dbReference type="STRING" id="1276221.SDIMI_v3c04730"/>
<sequence>MLSTNLKNKISINNLLKFNFKVLFQEKSFLILNILLLIFPFLFSISFIFISEGKDIVVFFNFYIIVYISLFIFLVILRALQFFIINILDNKLLYLIFSNQVSRTKMLGSQYILLLIIITSNILISSGVISIFGLLATNNINLIFRLNLSFFIYTFLSVLFLMSFILFLLLFTSVQITTIISTLLISITFLSNIPRQFIETKESQLTLKFDYNGGQIYKVADLYDAFDLQKYVLNYQVKYPYLSYALNKFMVEDNRFTKESFVTDQIISKRLTDFWSKLNIIQENDKEISVTDLKIKSLPLDASISDLKDFRVNDSVNMEVYLKNTFISEDELKDLINSNSLEKDMKLILEDLYQFVTTITKEIPKFQEFSSDYFGEFISVDETKSKIYKNNNSVEAVLKKEYLINFYKYNLTPSPTLQNGFTFKAGTNENKFVNNNLYFPLMLASRILEEYFIDYTSKYVVSTNYELDKSNSGWISYSGSRNKFNLYNNLNLFNGTWNNYTNMSGFSYNDFWFKNYAKSKIYFNDQKNLFLSYSSYKFDLNDKNYIKTDTYNNYVKSWIYLLVQLFLALIFIIISIYKFNKIDMR</sequence>
<feature type="transmembrane region" description="Helical" evidence="1">
    <location>
        <begin position="148"/>
        <end position="169"/>
    </location>
</feature>
<evidence type="ECO:0000313" key="3">
    <source>
        <dbReference type="Proteomes" id="UP000014983"/>
    </source>
</evidence>
<name>S5M299_9MOLU</name>
<dbReference type="EMBL" id="CP005076">
    <property type="protein sequence ID" value="AGR42177.1"/>
    <property type="molecule type" value="Genomic_DNA"/>
</dbReference>
<feature type="transmembrane region" description="Helical" evidence="1">
    <location>
        <begin position="176"/>
        <end position="193"/>
    </location>
</feature>
<dbReference type="AlphaFoldDB" id="S5M299"/>
<gene>
    <name evidence="2" type="ORF">SDIMI_v3c04730</name>
</gene>
<feature type="transmembrane region" description="Helical" evidence="1">
    <location>
        <begin position="558"/>
        <end position="577"/>
    </location>
</feature>
<organism evidence="2 3">
    <name type="scientific">Spiroplasma diminutum CUAS-1</name>
    <dbReference type="NCBI Taxonomy" id="1276221"/>
    <lineage>
        <taxon>Bacteria</taxon>
        <taxon>Bacillati</taxon>
        <taxon>Mycoplasmatota</taxon>
        <taxon>Mollicutes</taxon>
        <taxon>Entomoplasmatales</taxon>
        <taxon>Spiroplasmataceae</taxon>
        <taxon>Spiroplasma</taxon>
    </lineage>
</organism>
<keyword evidence="3" id="KW-1185">Reference proteome</keyword>